<dbReference type="AlphaFoldDB" id="A0A383A6K2"/>
<dbReference type="InterPro" id="IPR031730">
    <property type="entry name" value="Carbam_trans_C"/>
</dbReference>
<dbReference type="Pfam" id="PF16861">
    <property type="entry name" value="Carbam_trans_C"/>
    <property type="match status" value="1"/>
</dbReference>
<dbReference type="EMBL" id="UINC01189095">
    <property type="protein sequence ID" value="SVE02628.1"/>
    <property type="molecule type" value="Genomic_DNA"/>
</dbReference>
<feature type="domain" description="Carbamoyltransferase C-terminal" evidence="1">
    <location>
        <begin position="1"/>
        <end position="66"/>
    </location>
</feature>
<accession>A0A383A6K2</accession>
<evidence type="ECO:0000313" key="2">
    <source>
        <dbReference type="EMBL" id="SVE02628.1"/>
    </source>
</evidence>
<sequence length="70" mass="8077">MVTKNQNPRYYKMIQHFNELTSIPVVLNTSFNVKGEPIVCTPLDAIRCFYGTGLDYLAIGDFLLSKEERY</sequence>
<dbReference type="Gene3D" id="3.90.870.20">
    <property type="entry name" value="Carbamoyltransferase, C-terminal domain"/>
    <property type="match status" value="1"/>
</dbReference>
<dbReference type="InterPro" id="IPR051338">
    <property type="entry name" value="NodU/CmcH_Carbamoyltrnsfr"/>
</dbReference>
<dbReference type="PANTHER" id="PTHR34847:SF1">
    <property type="entry name" value="NODULATION PROTEIN U"/>
    <property type="match status" value="1"/>
</dbReference>
<reference evidence="2" key="1">
    <citation type="submission" date="2018-05" db="EMBL/GenBank/DDBJ databases">
        <authorList>
            <person name="Lanie J.A."/>
            <person name="Ng W.-L."/>
            <person name="Kazmierczak K.M."/>
            <person name="Andrzejewski T.M."/>
            <person name="Davidsen T.M."/>
            <person name="Wayne K.J."/>
            <person name="Tettelin H."/>
            <person name="Glass J.I."/>
            <person name="Rusch D."/>
            <person name="Podicherti R."/>
            <person name="Tsui H.-C.T."/>
            <person name="Winkler M.E."/>
        </authorList>
    </citation>
    <scope>NUCLEOTIDE SEQUENCE</scope>
</reference>
<dbReference type="InterPro" id="IPR038152">
    <property type="entry name" value="Carbam_trans_C_sf"/>
</dbReference>
<name>A0A383A6K2_9ZZZZ</name>
<evidence type="ECO:0000259" key="1">
    <source>
        <dbReference type="Pfam" id="PF16861"/>
    </source>
</evidence>
<proteinExistence type="predicted"/>
<organism evidence="2">
    <name type="scientific">marine metagenome</name>
    <dbReference type="NCBI Taxonomy" id="408172"/>
    <lineage>
        <taxon>unclassified sequences</taxon>
        <taxon>metagenomes</taxon>
        <taxon>ecological metagenomes</taxon>
    </lineage>
</organism>
<dbReference type="PANTHER" id="PTHR34847">
    <property type="entry name" value="NODULATION PROTEIN U"/>
    <property type="match status" value="1"/>
</dbReference>
<gene>
    <name evidence="2" type="ORF">METZ01_LOCUS455482</name>
</gene>
<protein>
    <recommendedName>
        <fullName evidence="1">Carbamoyltransferase C-terminal domain-containing protein</fullName>
    </recommendedName>
</protein>